<dbReference type="NCBIfam" id="TIGR01993">
    <property type="entry name" value="Pyr-5-nucltdase"/>
    <property type="match status" value="1"/>
</dbReference>
<dbReference type="EMBL" id="WSSB01000015">
    <property type="protein sequence ID" value="MXR38059.1"/>
    <property type="molecule type" value="Genomic_DNA"/>
</dbReference>
<dbReference type="SFLD" id="SFLDG01132">
    <property type="entry name" value="C1.5.3:_5'-Nucleotidase_Like"/>
    <property type="match status" value="1"/>
</dbReference>
<name>A0A845BP26_9NEIS</name>
<proteinExistence type="predicted"/>
<reference evidence="1 2" key="1">
    <citation type="submission" date="2019-12" db="EMBL/GenBank/DDBJ databases">
        <title>Neisseriaceae gen. nov. sp. Genome sequencing and assembly.</title>
        <authorList>
            <person name="Liu Z."/>
            <person name="Li A."/>
        </authorList>
    </citation>
    <scope>NUCLEOTIDE SEQUENCE [LARGE SCALE GENOMIC DNA]</scope>
    <source>
        <strain evidence="1 2">B2N2-7</strain>
    </source>
</reference>
<evidence type="ECO:0000313" key="1">
    <source>
        <dbReference type="EMBL" id="MXR38059.1"/>
    </source>
</evidence>
<dbReference type="InterPro" id="IPR010237">
    <property type="entry name" value="Pyr-5-nucltdase"/>
</dbReference>
<dbReference type="PANTHER" id="PTHR12725:SF117">
    <property type="entry name" value="HALOACID DEHALOGENASE-LIKE HYDROLASE"/>
    <property type="match status" value="1"/>
</dbReference>
<dbReference type="Gene3D" id="1.10.150.450">
    <property type="match status" value="1"/>
</dbReference>
<dbReference type="RefSeq" id="WP_160797952.1">
    <property type="nucleotide sequence ID" value="NZ_WSSB01000015.1"/>
</dbReference>
<dbReference type="SFLD" id="SFLDG01129">
    <property type="entry name" value="C1.5:_HAD__Beta-PGM__Phosphata"/>
    <property type="match status" value="1"/>
</dbReference>
<dbReference type="InterPro" id="IPR023214">
    <property type="entry name" value="HAD_sf"/>
</dbReference>
<dbReference type="SFLD" id="SFLDS00003">
    <property type="entry name" value="Haloacid_Dehalogenase"/>
    <property type="match status" value="1"/>
</dbReference>
<dbReference type="PANTHER" id="PTHR12725">
    <property type="entry name" value="HALOACID DEHALOGENASE-LIKE HYDROLASE"/>
    <property type="match status" value="1"/>
</dbReference>
<organism evidence="1 2">
    <name type="scientific">Craterilacuibacter sinensis</name>
    <dbReference type="NCBI Taxonomy" id="2686017"/>
    <lineage>
        <taxon>Bacteria</taxon>
        <taxon>Pseudomonadati</taxon>
        <taxon>Pseudomonadota</taxon>
        <taxon>Betaproteobacteria</taxon>
        <taxon>Neisseriales</taxon>
        <taxon>Neisseriaceae</taxon>
        <taxon>Craterilacuibacter</taxon>
    </lineage>
</organism>
<dbReference type="Pfam" id="PF00702">
    <property type="entry name" value="Hydrolase"/>
    <property type="match status" value="1"/>
</dbReference>
<sequence>MPAPTWIFDLDNTLHNADYGIFPQINLLMTRYIMEHLAVDEAEAHRLRQRYWLQYGATLKGLVQHHGIDPHHFLQQTHPCEHFASMLRHEPYLESVLAKLPGRKILLSNGPQHYVEDLLLRLGISHHFSAHYGVERLDFTPKPDPAAFRKVLTKEGLKATRCIMVEDSLANLKTARALGMKTVWLTREPRRPCYVDARITSLRALLRLKLFPANRLP</sequence>
<gene>
    <name evidence="1" type="ORF">GQF02_13865</name>
</gene>
<accession>A0A845BP26</accession>
<dbReference type="Gene3D" id="3.40.50.1000">
    <property type="entry name" value="HAD superfamily/HAD-like"/>
    <property type="match status" value="1"/>
</dbReference>
<keyword evidence="2" id="KW-1185">Reference proteome</keyword>
<dbReference type="AlphaFoldDB" id="A0A845BP26"/>
<dbReference type="SUPFAM" id="SSF56784">
    <property type="entry name" value="HAD-like"/>
    <property type="match status" value="1"/>
</dbReference>
<dbReference type="NCBIfam" id="TIGR01509">
    <property type="entry name" value="HAD-SF-IA-v3"/>
    <property type="match status" value="1"/>
</dbReference>
<protein>
    <submittedName>
        <fullName evidence="1">Pyrimidine 5'-nucleotidase</fullName>
    </submittedName>
</protein>
<comment type="caution">
    <text evidence="1">The sequence shown here is derived from an EMBL/GenBank/DDBJ whole genome shotgun (WGS) entry which is preliminary data.</text>
</comment>
<evidence type="ECO:0000313" key="2">
    <source>
        <dbReference type="Proteomes" id="UP000467214"/>
    </source>
</evidence>
<dbReference type="InterPro" id="IPR036412">
    <property type="entry name" value="HAD-like_sf"/>
</dbReference>
<dbReference type="Proteomes" id="UP000467214">
    <property type="component" value="Unassembled WGS sequence"/>
</dbReference>
<dbReference type="InterPro" id="IPR006439">
    <property type="entry name" value="HAD-SF_hydro_IA"/>
</dbReference>